<keyword evidence="3" id="KW-1185">Reference proteome</keyword>
<evidence type="ECO:0000313" key="3">
    <source>
        <dbReference type="Proteomes" id="UP001252186"/>
    </source>
</evidence>
<dbReference type="PROSITE" id="PS51257">
    <property type="entry name" value="PROKAR_LIPOPROTEIN"/>
    <property type="match status" value="1"/>
</dbReference>
<evidence type="ECO:0008006" key="4">
    <source>
        <dbReference type="Google" id="ProtNLM"/>
    </source>
</evidence>
<dbReference type="InterPro" id="IPR036514">
    <property type="entry name" value="SGNH_hydro_sf"/>
</dbReference>
<feature type="repeat" description="TPR" evidence="1">
    <location>
        <begin position="482"/>
        <end position="515"/>
    </location>
</feature>
<gene>
    <name evidence="2" type="ORF">RM519_11150</name>
</gene>
<dbReference type="CDD" id="cd00229">
    <property type="entry name" value="SGNH_hydrolase"/>
    <property type="match status" value="1"/>
</dbReference>
<evidence type="ECO:0000256" key="1">
    <source>
        <dbReference type="PROSITE-ProRule" id="PRU00339"/>
    </source>
</evidence>
<proteinExistence type="predicted"/>
<dbReference type="Gene3D" id="1.25.40.10">
    <property type="entry name" value="Tetratricopeptide repeat domain"/>
    <property type="match status" value="1"/>
</dbReference>
<comment type="caution">
    <text evidence="2">The sequence shown here is derived from an EMBL/GenBank/DDBJ whole genome shotgun (WGS) entry which is preliminary data.</text>
</comment>
<sequence>MHFIKMLSRVTLIFSFVISCSHVPDSAKTRILFIGNSYTYYNSSPELLKSMVKEKFPNHEIEVKLVSQGGMTLKRHWEEGSALETLKSKDWDYVVLQEQSKLGMGLIIDNDIYFGDTDNFYEYARKFNTEIKKRGAQTVFFMTWSTKNKPNEQVILTHAYNQIASELDAILAPVGLVWDKLRVNNSLSLYDPDGSHPSEYGSFIVASTIFSTIFKESTEGLSNKISGFRLSSRGESSEEEEILLQLNQKNIEFIQKSSWNVVSKLAKKGGYLKLNEPTTTYSIPEIIIGDEINSEKIDGRWYGTSTYNNVYLGLILDITFQSTRMEAEISFFTPDRTDMLKVKKVVVEDDLLKVIISDSIRNMNSKIRFALKNGVLEGVSESFGGNIKNYKNWNLSKDNIKGGVDLEQLLNMISDFNVDIKNRNYIEASLRHYNKYSKLVGEEFKPSENYLNAQAYNYFQSGKNELGMDVLSLVLEFYPNSINAYNSYGEALNRFGKQKEAIDIFKKGIEIALKNEDSLLPVIQSNLDDLNENKALDEIPPPPPPPNR</sequence>
<dbReference type="RefSeq" id="WP_311593892.1">
    <property type="nucleotide sequence ID" value="NZ_JAVRHV010000006.1"/>
</dbReference>
<reference evidence="2 3" key="1">
    <citation type="submission" date="2023-09" db="EMBL/GenBank/DDBJ databases">
        <authorList>
            <person name="Rey-Velasco X."/>
        </authorList>
    </citation>
    <scope>NUCLEOTIDE SEQUENCE [LARGE SCALE GENOMIC DNA]</scope>
    <source>
        <strain evidence="2 3">P050</strain>
    </source>
</reference>
<dbReference type="Gene3D" id="3.40.50.1110">
    <property type="entry name" value="SGNH hydrolase"/>
    <property type="match status" value="1"/>
</dbReference>
<evidence type="ECO:0000313" key="2">
    <source>
        <dbReference type="EMBL" id="MDT0553805.1"/>
    </source>
</evidence>
<dbReference type="PROSITE" id="PS50005">
    <property type="entry name" value="TPR"/>
    <property type="match status" value="1"/>
</dbReference>
<organism evidence="2 3">
    <name type="scientific">Urechidicola vernalis</name>
    <dbReference type="NCBI Taxonomy" id="3075600"/>
    <lineage>
        <taxon>Bacteria</taxon>
        <taxon>Pseudomonadati</taxon>
        <taxon>Bacteroidota</taxon>
        <taxon>Flavobacteriia</taxon>
        <taxon>Flavobacteriales</taxon>
        <taxon>Flavobacteriaceae</taxon>
        <taxon>Urechidicola</taxon>
    </lineage>
</organism>
<dbReference type="InterPro" id="IPR011990">
    <property type="entry name" value="TPR-like_helical_dom_sf"/>
</dbReference>
<dbReference type="Proteomes" id="UP001252186">
    <property type="component" value="Unassembled WGS sequence"/>
</dbReference>
<protein>
    <recommendedName>
        <fullName evidence="4">Tetratricopeptide repeat protein</fullName>
    </recommendedName>
</protein>
<dbReference type="EMBL" id="JAVRHV010000006">
    <property type="protein sequence ID" value="MDT0553805.1"/>
    <property type="molecule type" value="Genomic_DNA"/>
</dbReference>
<dbReference type="SUPFAM" id="SSF48452">
    <property type="entry name" value="TPR-like"/>
    <property type="match status" value="1"/>
</dbReference>
<name>A0ABU2Y6H7_9FLAO</name>
<dbReference type="SUPFAM" id="SSF52266">
    <property type="entry name" value="SGNH hydrolase"/>
    <property type="match status" value="1"/>
</dbReference>
<accession>A0ABU2Y6H7</accession>
<keyword evidence="1" id="KW-0802">TPR repeat</keyword>
<dbReference type="InterPro" id="IPR019734">
    <property type="entry name" value="TPR_rpt"/>
</dbReference>